<dbReference type="PANTHER" id="PTHR43449:SF1">
    <property type="entry name" value="POLYMERASE BETA NUCLEOTIDYLTRANSFERASE DOMAIN-CONTAINING PROTEIN"/>
    <property type="match status" value="1"/>
</dbReference>
<gene>
    <name evidence="2" type="ORF">B2M26_04220</name>
</gene>
<accession>A0A1V4EVG4</accession>
<evidence type="ECO:0000313" key="2">
    <source>
        <dbReference type="EMBL" id="OPG16933.1"/>
    </source>
</evidence>
<dbReference type="CDD" id="cd05403">
    <property type="entry name" value="NT_KNTase_like"/>
    <property type="match status" value="1"/>
</dbReference>
<name>A0A1V4EVG4_9BACL</name>
<dbReference type="Gene3D" id="3.30.460.10">
    <property type="entry name" value="Beta Polymerase, domain 2"/>
    <property type="match status" value="1"/>
</dbReference>
<reference evidence="2 3" key="1">
    <citation type="submission" date="2017-02" db="EMBL/GenBank/DDBJ databases">
        <title>Draft genome of Acidibacillus ferrooxidans Huett2.</title>
        <authorList>
            <person name="Schopf S."/>
        </authorList>
    </citation>
    <scope>NUCLEOTIDE SEQUENCE [LARGE SCALE GENOMIC DNA]</scope>
    <source>
        <strain evidence="2 3">Huett2</strain>
    </source>
</reference>
<dbReference type="PANTHER" id="PTHR43449">
    <property type="entry name" value="NUCLEOTIDYLTRANSFERASE"/>
    <property type="match status" value="1"/>
</dbReference>
<proteinExistence type="predicted"/>
<evidence type="ECO:0000259" key="1">
    <source>
        <dbReference type="Pfam" id="PF01909"/>
    </source>
</evidence>
<feature type="domain" description="Polymerase nucleotidyl transferase" evidence="1">
    <location>
        <begin position="19"/>
        <end position="91"/>
    </location>
</feature>
<dbReference type="InterPro" id="IPR043519">
    <property type="entry name" value="NT_sf"/>
</dbReference>
<dbReference type="Proteomes" id="UP000190229">
    <property type="component" value="Unassembled WGS sequence"/>
</dbReference>
<dbReference type="EMBL" id="MWPS01000011">
    <property type="protein sequence ID" value="OPG16933.1"/>
    <property type="molecule type" value="Genomic_DNA"/>
</dbReference>
<comment type="caution">
    <text evidence="2">The sequence shown here is derived from an EMBL/GenBank/DDBJ whole genome shotgun (WGS) entry which is preliminary data.</text>
</comment>
<protein>
    <recommendedName>
        <fullName evidence="1">Polymerase nucleotidyl transferase domain-containing protein</fullName>
    </recommendedName>
</protein>
<organism evidence="2 3">
    <name type="scientific">Ferroacidibacillus organovorans</name>
    <dbReference type="NCBI Taxonomy" id="1765683"/>
    <lineage>
        <taxon>Bacteria</taxon>
        <taxon>Bacillati</taxon>
        <taxon>Bacillota</taxon>
        <taxon>Bacilli</taxon>
        <taxon>Bacillales</taxon>
        <taxon>Alicyclobacillaceae</taxon>
        <taxon>Ferroacidibacillus</taxon>
    </lineage>
</organism>
<sequence>MALDGQVPQEIKLTIVDYLDKIKRQIPVSKAILFGSFAKGDFNSESDVDIAIFSNHFESMSRVEGITYLLRYAMEYPVDLEPLAFTNKELEERLGIVDEILRTGIEIHDLM</sequence>
<dbReference type="InterPro" id="IPR002934">
    <property type="entry name" value="Polymerase_NTP_transf_dom"/>
</dbReference>
<dbReference type="AlphaFoldDB" id="A0A1V4EVG4"/>
<keyword evidence="3" id="KW-1185">Reference proteome</keyword>
<dbReference type="SUPFAM" id="SSF81301">
    <property type="entry name" value="Nucleotidyltransferase"/>
    <property type="match status" value="1"/>
</dbReference>
<dbReference type="GO" id="GO:0016779">
    <property type="term" value="F:nucleotidyltransferase activity"/>
    <property type="evidence" value="ECO:0007669"/>
    <property type="project" value="InterPro"/>
</dbReference>
<dbReference type="Pfam" id="PF01909">
    <property type="entry name" value="NTP_transf_2"/>
    <property type="match status" value="1"/>
</dbReference>
<evidence type="ECO:0000313" key="3">
    <source>
        <dbReference type="Proteomes" id="UP000190229"/>
    </source>
</evidence>